<evidence type="ECO:0000313" key="9">
    <source>
        <dbReference type="EMBL" id="CAF4385365.1"/>
    </source>
</evidence>
<evidence type="ECO:0000256" key="1">
    <source>
        <dbReference type="ARBA" id="ARBA00004177"/>
    </source>
</evidence>
<evidence type="ECO:0000259" key="5">
    <source>
        <dbReference type="PROSITE" id="PS50021"/>
    </source>
</evidence>
<evidence type="ECO:0000313" key="10">
    <source>
        <dbReference type="Proteomes" id="UP000663829"/>
    </source>
</evidence>
<keyword evidence="3" id="KW-0967">Endosome</keyword>
<comment type="caution">
    <text evidence="6">The sequence shown here is derived from an EMBL/GenBank/DDBJ whole genome shotgun (WGS) entry which is preliminary data.</text>
</comment>
<dbReference type="Proteomes" id="UP000681722">
    <property type="component" value="Unassembled WGS sequence"/>
</dbReference>
<dbReference type="OrthoDB" id="10017054at2759"/>
<feature type="domain" description="Calponin-homology (CH)" evidence="5">
    <location>
        <begin position="8"/>
        <end position="115"/>
    </location>
</feature>
<proteinExistence type="predicted"/>
<keyword evidence="2" id="KW-0597">Phosphoprotein</keyword>
<evidence type="ECO:0000256" key="4">
    <source>
        <dbReference type="ARBA" id="ARBA00023054"/>
    </source>
</evidence>
<dbReference type="EMBL" id="CAJNOQ010000710">
    <property type="protein sequence ID" value="CAF0830476.1"/>
    <property type="molecule type" value="Genomic_DNA"/>
</dbReference>
<dbReference type="PANTHER" id="PTHR23167">
    <property type="entry name" value="CALPONIN HOMOLOGY DOMAIN-CONTAINING PROTEIN DDB_G0272472-RELATED"/>
    <property type="match status" value="1"/>
</dbReference>
<dbReference type="Proteomes" id="UP000663829">
    <property type="component" value="Unassembled WGS sequence"/>
</dbReference>
<dbReference type="EMBL" id="CAJOBA010069948">
    <property type="protein sequence ID" value="CAF4385365.1"/>
    <property type="molecule type" value="Genomic_DNA"/>
</dbReference>
<dbReference type="SUPFAM" id="SSF47576">
    <property type="entry name" value="Calponin-homology domain, CH-domain"/>
    <property type="match status" value="1"/>
</dbReference>
<name>A0A813UZG0_9BILA</name>
<dbReference type="PROSITE" id="PS50021">
    <property type="entry name" value="CH"/>
    <property type="match status" value="1"/>
</dbReference>
<keyword evidence="4" id="KW-0175">Coiled coil</keyword>
<sequence>MSGRPSYKEAQQRLMKWCQNVTKDYENVKITNFTSSFADGLAFCAIIHHYYPDSFDYKALIRDEHKINFDLAFRIAEERAQIHPLLETEDMLKMGNEPDKKCVFTYLLTMHNHLKHHER</sequence>
<dbReference type="Pfam" id="PF00307">
    <property type="entry name" value="CH"/>
    <property type="match status" value="1"/>
</dbReference>
<dbReference type="EMBL" id="CAJNOK010046753">
    <property type="protein sequence ID" value="CAF1584651.1"/>
    <property type="molecule type" value="Genomic_DNA"/>
</dbReference>
<dbReference type="SMART" id="SM00033">
    <property type="entry name" value="CH"/>
    <property type="match status" value="1"/>
</dbReference>
<dbReference type="FunFam" id="1.10.418.10:FF:000023">
    <property type="entry name" value="EH domain-binding protein 1 isoform X1"/>
    <property type="match status" value="1"/>
</dbReference>
<evidence type="ECO:0000256" key="3">
    <source>
        <dbReference type="ARBA" id="ARBA00022753"/>
    </source>
</evidence>
<dbReference type="GO" id="GO:0005768">
    <property type="term" value="C:endosome"/>
    <property type="evidence" value="ECO:0007669"/>
    <property type="project" value="UniProtKB-SubCell"/>
</dbReference>
<evidence type="ECO:0000256" key="2">
    <source>
        <dbReference type="ARBA" id="ARBA00022553"/>
    </source>
</evidence>
<dbReference type="EMBL" id="CAJOBC010000710">
    <property type="protein sequence ID" value="CAF3617546.1"/>
    <property type="molecule type" value="Genomic_DNA"/>
</dbReference>
<dbReference type="Proteomes" id="UP000677228">
    <property type="component" value="Unassembled WGS sequence"/>
</dbReference>
<dbReference type="InterPro" id="IPR050540">
    <property type="entry name" value="F-actin_Monoox_Mical"/>
</dbReference>
<protein>
    <recommendedName>
        <fullName evidence="5">Calponin-homology (CH) domain-containing protein</fullName>
    </recommendedName>
</protein>
<organism evidence="6 10">
    <name type="scientific">Didymodactylos carnosus</name>
    <dbReference type="NCBI Taxonomy" id="1234261"/>
    <lineage>
        <taxon>Eukaryota</taxon>
        <taxon>Metazoa</taxon>
        <taxon>Spiralia</taxon>
        <taxon>Gnathifera</taxon>
        <taxon>Rotifera</taxon>
        <taxon>Eurotatoria</taxon>
        <taxon>Bdelloidea</taxon>
        <taxon>Philodinida</taxon>
        <taxon>Philodinidae</taxon>
        <taxon>Didymodactylos</taxon>
    </lineage>
</organism>
<dbReference type="AlphaFoldDB" id="A0A813UZG0"/>
<dbReference type="InterPro" id="IPR036872">
    <property type="entry name" value="CH_dom_sf"/>
</dbReference>
<evidence type="ECO:0000313" key="6">
    <source>
        <dbReference type="EMBL" id="CAF0830476.1"/>
    </source>
</evidence>
<dbReference type="InterPro" id="IPR001715">
    <property type="entry name" value="CH_dom"/>
</dbReference>
<dbReference type="PANTHER" id="PTHR23167:SF46">
    <property type="entry name" value="EPS15 HOMOLOGY DOMAIN CONTAINING PROTEIN-BINDING PROTEIN 1, ISOFORM F"/>
    <property type="match status" value="1"/>
</dbReference>
<comment type="subcellular location">
    <subcellularLocation>
        <location evidence="1">Endosome</location>
    </subcellularLocation>
</comment>
<accession>A0A813UZG0</accession>
<evidence type="ECO:0000313" key="8">
    <source>
        <dbReference type="EMBL" id="CAF3617546.1"/>
    </source>
</evidence>
<evidence type="ECO:0000313" key="7">
    <source>
        <dbReference type="EMBL" id="CAF1584651.1"/>
    </source>
</evidence>
<gene>
    <name evidence="6" type="ORF">GPM918_LOCUS5027</name>
    <name evidence="7" type="ORF">OVA965_LOCUS41176</name>
    <name evidence="8" type="ORF">SRO942_LOCUS5028</name>
    <name evidence="9" type="ORF">TMI583_LOCUS42754</name>
</gene>
<dbReference type="Proteomes" id="UP000682733">
    <property type="component" value="Unassembled WGS sequence"/>
</dbReference>
<keyword evidence="10" id="KW-1185">Reference proteome</keyword>
<reference evidence="6" key="1">
    <citation type="submission" date="2021-02" db="EMBL/GenBank/DDBJ databases">
        <authorList>
            <person name="Nowell W R."/>
        </authorList>
    </citation>
    <scope>NUCLEOTIDE SEQUENCE</scope>
</reference>
<dbReference type="Gene3D" id="1.10.418.10">
    <property type="entry name" value="Calponin-like domain"/>
    <property type="match status" value="1"/>
</dbReference>